<dbReference type="AlphaFoldDB" id="A0AA38S000"/>
<feature type="region of interest" description="Disordered" evidence="6">
    <location>
        <begin position="447"/>
        <end position="467"/>
    </location>
</feature>
<dbReference type="EMBL" id="JANBVO010000017">
    <property type="protein sequence ID" value="KAJ9144151.1"/>
    <property type="molecule type" value="Genomic_DNA"/>
</dbReference>
<evidence type="ECO:0000259" key="8">
    <source>
        <dbReference type="PROSITE" id="PS50048"/>
    </source>
</evidence>
<protein>
    <submittedName>
        <fullName evidence="9">Zn(II)2Cys6 transcription factor</fullName>
    </submittedName>
</protein>
<comment type="subcellular location">
    <subcellularLocation>
        <location evidence="1">Nucleus</location>
    </subcellularLocation>
</comment>
<proteinExistence type="predicted"/>
<feature type="transmembrane region" description="Helical" evidence="7">
    <location>
        <begin position="272"/>
        <end position="295"/>
    </location>
</feature>
<dbReference type="InterPro" id="IPR001138">
    <property type="entry name" value="Zn2Cys6_DnaBD"/>
</dbReference>
<evidence type="ECO:0000256" key="1">
    <source>
        <dbReference type="ARBA" id="ARBA00004123"/>
    </source>
</evidence>
<dbReference type="CDD" id="cd00067">
    <property type="entry name" value="GAL4"/>
    <property type="match status" value="1"/>
</dbReference>
<keyword evidence="7" id="KW-0812">Transmembrane</keyword>
<evidence type="ECO:0000256" key="3">
    <source>
        <dbReference type="ARBA" id="ARBA00023015"/>
    </source>
</evidence>
<dbReference type="GO" id="GO:0005634">
    <property type="term" value="C:nucleus"/>
    <property type="evidence" value="ECO:0007669"/>
    <property type="project" value="UniProtKB-SubCell"/>
</dbReference>
<dbReference type="PROSITE" id="PS50048">
    <property type="entry name" value="ZN2_CY6_FUNGAL_2"/>
    <property type="match status" value="1"/>
</dbReference>
<reference evidence="9" key="1">
    <citation type="submission" date="2022-07" db="EMBL/GenBank/DDBJ databases">
        <title>Fungi with potential for degradation of polypropylene.</title>
        <authorList>
            <person name="Gostincar C."/>
        </authorList>
    </citation>
    <scope>NUCLEOTIDE SEQUENCE</scope>
    <source>
        <strain evidence="9">EXF-13308</strain>
    </source>
</reference>
<feature type="region of interest" description="Disordered" evidence="6">
    <location>
        <begin position="500"/>
        <end position="519"/>
    </location>
</feature>
<organism evidence="9 10">
    <name type="scientific">Pleurostoma richardsiae</name>
    <dbReference type="NCBI Taxonomy" id="41990"/>
    <lineage>
        <taxon>Eukaryota</taxon>
        <taxon>Fungi</taxon>
        <taxon>Dikarya</taxon>
        <taxon>Ascomycota</taxon>
        <taxon>Pezizomycotina</taxon>
        <taxon>Sordariomycetes</taxon>
        <taxon>Sordariomycetidae</taxon>
        <taxon>Calosphaeriales</taxon>
        <taxon>Pleurostomataceae</taxon>
        <taxon>Pleurostoma</taxon>
    </lineage>
</organism>
<evidence type="ECO:0000313" key="9">
    <source>
        <dbReference type="EMBL" id="KAJ9144151.1"/>
    </source>
</evidence>
<evidence type="ECO:0000256" key="5">
    <source>
        <dbReference type="ARBA" id="ARBA00023242"/>
    </source>
</evidence>
<dbReference type="InterPro" id="IPR050815">
    <property type="entry name" value="TF_fung"/>
</dbReference>
<dbReference type="InterPro" id="IPR036864">
    <property type="entry name" value="Zn2-C6_fun-type_DNA-bd_sf"/>
</dbReference>
<keyword evidence="4" id="KW-0804">Transcription</keyword>
<feature type="domain" description="Zn(2)-C6 fungal-type" evidence="8">
    <location>
        <begin position="13"/>
        <end position="43"/>
    </location>
</feature>
<keyword evidence="5" id="KW-0539">Nucleus</keyword>
<evidence type="ECO:0000313" key="10">
    <source>
        <dbReference type="Proteomes" id="UP001174694"/>
    </source>
</evidence>
<dbReference type="PROSITE" id="PS00463">
    <property type="entry name" value="ZN2_CY6_FUNGAL_1"/>
    <property type="match status" value="1"/>
</dbReference>
<evidence type="ECO:0000256" key="2">
    <source>
        <dbReference type="ARBA" id="ARBA00022723"/>
    </source>
</evidence>
<dbReference type="GO" id="GO:0008270">
    <property type="term" value="F:zinc ion binding"/>
    <property type="evidence" value="ECO:0007669"/>
    <property type="project" value="InterPro"/>
</dbReference>
<dbReference type="PANTHER" id="PTHR47338:SF9">
    <property type="entry name" value="ZN(II)2CYS6 TRANSCRIPTION FACTOR (EUROFUNG)"/>
    <property type="match status" value="1"/>
</dbReference>
<keyword evidence="2" id="KW-0479">Metal-binding</keyword>
<dbReference type="SUPFAM" id="SSF57701">
    <property type="entry name" value="Zn2/Cys6 DNA-binding domain"/>
    <property type="match status" value="1"/>
</dbReference>
<evidence type="ECO:0000256" key="7">
    <source>
        <dbReference type="SAM" id="Phobius"/>
    </source>
</evidence>
<dbReference type="SMART" id="SM00066">
    <property type="entry name" value="GAL4"/>
    <property type="match status" value="1"/>
</dbReference>
<dbReference type="Pfam" id="PF00172">
    <property type="entry name" value="Zn_clus"/>
    <property type="match status" value="1"/>
</dbReference>
<comment type="caution">
    <text evidence="9">The sequence shown here is derived from an EMBL/GenBank/DDBJ whole genome shotgun (WGS) entry which is preliminary data.</text>
</comment>
<keyword evidence="10" id="KW-1185">Reference proteome</keyword>
<gene>
    <name evidence="9" type="ORF">NKR23_g6055</name>
</gene>
<dbReference type="Proteomes" id="UP001174694">
    <property type="component" value="Unassembled WGS sequence"/>
</dbReference>
<dbReference type="Gene3D" id="4.10.240.10">
    <property type="entry name" value="Zn(2)-C6 fungal-type DNA-binding domain"/>
    <property type="match status" value="1"/>
</dbReference>
<name>A0AA38S000_9PEZI</name>
<keyword evidence="3" id="KW-0805">Transcription regulation</keyword>
<sequence>MDDARQTKRARQACEPCRRKKSKCPGERPTCSFCERLGQQCVYNSGDADSHQARHNRKIEYRIEHLEGKMDQLIEQLGPIVTAEEISAMARASRRMVMARITEGQIGLSTLQTLCLLSIVDFADGKPVQAGLNVAMASHVVQSFLPDGSLGDAKEYNDCLQSITMLQRLQGCVSSTCNMSGGISSQLDDGLTEPGIIHYAAQLTEVWQMARQYAACRVTPDAPPPWSSKSDYTSVMQRHMEIDCSVPLKYRFYSKKFGDYDHDTLQRRRDYWGPWLFIQIVYAAVPCLLNHPFLLSMRLRNCRLPMPQSFIQQSFEHITRHAGWIVYFLDLLEKKFFQASDATLAHCVAVVATIHLQHSFVRDRSLRDKAQDGFEKCMKFLRRMGAIWANVAIIAENLTKLQESVVVVPSPAPSGPSHEPLPQSFSIDAQLLWDILIYERAGRPGASADQSIFHDPETSTTPLRESRMGNCPAEFDLVGSAGISGHKAALKEIPAYAPAEDDGVRTGAPARLSDPEPELPSTARVADGWHFEGIGGVSEQDSLFLQPDDFGRAIEGWLNSDIV</sequence>
<dbReference type="PANTHER" id="PTHR47338">
    <property type="entry name" value="ZN(II)2CYS6 TRANSCRIPTION FACTOR (EUROFUNG)-RELATED"/>
    <property type="match status" value="1"/>
</dbReference>
<evidence type="ECO:0000256" key="4">
    <source>
        <dbReference type="ARBA" id="ARBA00023163"/>
    </source>
</evidence>
<dbReference type="GO" id="GO:0000981">
    <property type="term" value="F:DNA-binding transcription factor activity, RNA polymerase II-specific"/>
    <property type="evidence" value="ECO:0007669"/>
    <property type="project" value="InterPro"/>
</dbReference>
<keyword evidence="7" id="KW-1133">Transmembrane helix</keyword>
<keyword evidence="7" id="KW-0472">Membrane</keyword>
<accession>A0AA38S000</accession>
<dbReference type="CDD" id="cd12148">
    <property type="entry name" value="fungal_TF_MHR"/>
    <property type="match status" value="1"/>
</dbReference>
<evidence type="ECO:0000256" key="6">
    <source>
        <dbReference type="SAM" id="MobiDB-lite"/>
    </source>
</evidence>